<comment type="catalytic activity">
    <reaction evidence="5">
        <text>3'-dephospho-CoA + ATP = ADP + CoA + H(+)</text>
        <dbReference type="Rhea" id="RHEA:18245"/>
        <dbReference type="ChEBI" id="CHEBI:15378"/>
        <dbReference type="ChEBI" id="CHEBI:30616"/>
        <dbReference type="ChEBI" id="CHEBI:57287"/>
        <dbReference type="ChEBI" id="CHEBI:57328"/>
        <dbReference type="ChEBI" id="CHEBI:456216"/>
        <dbReference type="EC" id="2.7.1.24"/>
    </reaction>
</comment>
<dbReference type="Proteomes" id="UP001597380">
    <property type="component" value="Unassembled WGS sequence"/>
</dbReference>
<evidence type="ECO:0000256" key="5">
    <source>
        <dbReference type="HAMAP-Rule" id="MF_00376"/>
    </source>
</evidence>
<dbReference type="SUPFAM" id="SSF52540">
    <property type="entry name" value="P-loop containing nucleoside triphosphate hydrolases"/>
    <property type="match status" value="1"/>
</dbReference>
<feature type="region of interest" description="Disordered" evidence="7">
    <location>
        <begin position="140"/>
        <end position="160"/>
    </location>
</feature>
<comment type="similarity">
    <text evidence="1 5">Belongs to the CoaE family.</text>
</comment>
<keyword evidence="9" id="KW-1185">Reference proteome</keyword>
<protein>
    <recommendedName>
        <fullName evidence="5 6">Dephospho-CoA kinase</fullName>
        <ecNumber evidence="5 6">2.7.1.24</ecNumber>
    </recommendedName>
    <alternativeName>
        <fullName evidence="5">Dephosphocoenzyme A kinase</fullName>
    </alternativeName>
</protein>
<dbReference type="PROSITE" id="PS51219">
    <property type="entry name" value="DPCK"/>
    <property type="match status" value="1"/>
</dbReference>
<comment type="subcellular location">
    <subcellularLocation>
        <location evidence="5">Cytoplasm</location>
    </subcellularLocation>
</comment>
<keyword evidence="5 8" id="KW-0418">Kinase</keyword>
<dbReference type="HAMAP" id="MF_00376">
    <property type="entry name" value="Dephospho_CoA_kinase"/>
    <property type="match status" value="1"/>
</dbReference>
<feature type="binding site" evidence="5">
    <location>
        <begin position="11"/>
        <end position="16"/>
    </location>
    <ligand>
        <name>ATP</name>
        <dbReference type="ChEBI" id="CHEBI:30616"/>
    </ligand>
</feature>
<dbReference type="InterPro" id="IPR001977">
    <property type="entry name" value="Depp_CoAkinase"/>
</dbReference>
<proteinExistence type="inferred from homology"/>
<evidence type="ECO:0000256" key="2">
    <source>
        <dbReference type="ARBA" id="ARBA00022741"/>
    </source>
</evidence>
<reference evidence="9" key="1">
    <citation type="journal article" date="2019" name="Int. J. Syst. Evol. Microbiol.">
        <title>The Global Catalogue of Microorganisms (GCM) 10K type strain sequencing project: providing services to taxonomists for standard genome sequencing and annotation.</title>
        <authorList>
            <consortium name="The Broad Institute Genomics Platform"/>
            <consortium name="The Broad Institute Genome Sequencing Center for Infectious Disease"/>
            <person name="Wu L."/>
            <person name="Ma J."/>
        </authorList>
    </citation>
    <scope>NUCLEOTIDE SEQUENCE [LARGE SCALE GENOMIC DNA]</scope>
    <source>
        <strain evidence="9">CGMCC 1.10992</strain>
    </source>
</reference>
<dbReference type="EC" id="2.7.1.24" evidence="5 6"/>
<evidence type="ECO:0000313" key="9">
    <source>
        <dbReference type="Proteomes" id="UP001597380"/>
    </source>
</evidence>
<sequence length="204" mass="22623">MFVVGLTGGIGSGKSTVAAMFSDLGITVVDADQVAREVVAKGSEALSQIASHFGQDILLPTGELDRTALRSRVFADQQERHWLNTLLHPLIGEEMRRQLSHSSSPYTIWMVPLLVENKLTAQADRVLVIDVPESIQIQRATSRDSQSQQQITDIMNSQASRAERLSLADDTLDNNRPESEVRQTVESLHHHYLRLAAQKETQAN</sequence>
<keyword evidence="5" id="KW-0963">Cytoplasm</keyword>
<dbReference type="InterPro" id="IPR027417">
    <property type="entry name" value="P-loop_NTPase"/>
</dbReference>
<dbReference type="CDD" id="cd02022">
    <property type="entry name" value="DPCK"/>
    <property type="match status" value="1"/>
</dbReference>
<dbReference type="EMBL" id="JBHUHT010000015">
    <property type="protein sequence ID" value="MFD2097079.1"/>
    <property type="molecule type" value="Genomic_DNA"/>
</dbReference>
<evidence type="ECO:0000313" key="8">
    <source>
        <dbReference type="EMBL" id="MFD2097079.1"/>
    </source>
</evidence>
<keyword evidence="2 5" id="KW-0547">Nucleotide-binding</keyword>
<gene>
    <name evidence="5 8" type="primary">coaE</name>
    <name evidence="8" type="ORF">ACFSJ3_13870</name>
</gene>
<comment type="function">
    <text evidence="5">Catalyzes the phosphorylation of the 3'-hydroxyl group of dephosphocoenzyme A to form coenzyme A.</text>
</comment>
<evidence type="ECO:0000256" key="3">
    <source>
        <dbReference type="ARBA" id="ARBA00022840"/>
    </source>
</evidence>
<comment type="caution">
    <text evidence="8">The sequence shown here is derived from an EMBL/GenBank/DDBJ whole genome shotgun (WGS) entry which is preliminary data.</text>
</comment>
<accession>A0ABW4XQF0</accession>
<dbReference type="PANTHER" id="PTHR10695">
    <property type="entry name" value="DEPHOSPHO-COA KINASE-RELATED"/>
    <property type="match status" value="1"/>
</dbReference>
<evidence type="ECO:0000256" key="1">
    <source>
        <dbReference type="ARBA" id="ARBA00009018"/>
    </source>
</evidence>
<keyword evidence="5 8" id="KW-0808">Transferase</keyword>
<dbReference type="GO" id="GO:0004140">
    <property type="term" value="F:dephospho-CoA kinase activity"/>
    <property type="evidence" value="ECO:0007669"/>
    <property type="project" value="UniProtKB-EC"/>
</dbReference>
<name>A0ABW4XQF0_9GAMM</name>
<dbReference type="NCBIfam" id="TIGR00152">
    <property type="entry name" value="dephospho-CoA kinase"/>
    <property type="match status" value="1"/>
</dbReference>
<keyword evidence="3 5" id="KW-0067">ATP-binding</keyword>
<dbReference type="RefSeq" id="WP_345339657.1">
    <property type="nucleotide sequence ID" value="NZ_BAABLI010000010.1"/>
</dbReference>
<dbReference type="PANTHER" id="PTHR10695:SF46">
    <property type="entry name" value="BIFUNCTIONAL COENZYME A SYNTHASE-RELATED"/>
    <property type="match status" value="1"/>
</dbReference>
<evidence type="ECO:0000256" key="7">
    <source>
        <dbReference type="SAM" id="MobiDB-lite"/>
    </source>
</evidence>
<evidence type="ECO:0000256" key="6">
    <source>
        <dbReference type="NCBIfam" id="TIGR00152"/>
    </source>
</evidence>
<organism evidence="8 9">
    <name type="scientific">Corallincola platygyrae</name>
    <dbReference type="NCBI Taxonomy" id="1193278"/>
    <lineage>
        <taxon>Bacteria</taxon>
        <taxon>Pseudomonadati</taxon>
        <taxon>Pseudomonadota</taxon>
        <taxon>Gammaproteobacteria</taxon>
        <taxon>Alteromonadales</taxon>
        <taxon>Psychromonadaceae</taxon>
        <taxon>Corallincola</taxon>
    </lineage>
</organism>
<comment type="pathway">
    <text evidence="5">Cofactor biosynthesis; coenzyme A biosynthesis; CoA from (R)-pantothenate: step 5/5.</text>
</comment>
<dbReference type="Gene3D" id="3.40.50.300">
    <property type="entry name" value="P-loop containing nucleotide triphosphate hydrolases"/>
    <property type="match status" value="1"/>
</dbReference>
<dbReference type="Pfam" id="PF01121">
    <property type="entry name" value="CoaE"/>
    <property type="match status" value="1"/>
</dbReference>
<keyword evidence="4 5" id="KW-0173">Coenzyme A biosynthesis</keyword>
<evidence type="ECO:0000256" key="4">
    <source>
        <dbReference type="ARBA" id="ARBA00022993"/>
    </source>
</evidence>